<evidence type="ECO:0000256" key="4">
    <source>
        <dbReference type="ARBA" id="ARBA00023295"/>
    </source>
</evidence>
<evidence type="ECO:0000256" key="3">
    <source>
        <dbReference type="ARBA" id="ARBA00022801"/>
    </source>
</evidence>
<feature type="domain" description="Glycosyl hydrolase family 36 N-terminal" evidence="7">
    <location>
        <begin position="30"/>
        <end position="282"/>
    </location>
</feature>
<evidence type="ECO:0000313" key="9">
    <source>
        <dbReference type="Proteomes" id="UP001299546"/>
    </source>
</evidence>
<dbReference type="InterPro" id="IPR031704">
    <property type="entry name" value="Glyco_hydro_36_N"/>
</dbReference>
<evidence type="ECO:0000259" key="6">
    <source>
        <dbReference type="Pfam" id="PF16874"/>
    </source>
</evidence>
<dbReference type="InterPro" id="IPR017853">
    <property type="entry name" value="GH"/>
</dbReference>
<dbReference type="InterPro" id="IPR000111">
    <property type="entry name" value="Glyco_hydro_27/36_CS"/>
</dbReference>
<dbReference type="Gene3D" id="3.20.20.70">
    <property type="entry name" value="Aldolase class I"/>
    <property type="match status" value="1"/>
</dbReference>
<keyword evidence="9" id="KW-1185">Reference proteome</keyword>
<keyword evidence="3 5" id="KW-0378">Hydrolase</keyword>
<dbReference type="GO" id="GO:0004557">
    <property type="term" value="F:alpha-galactosidase activity"/>
    <property type="evidence" value="ECO:0007669"/>
    <property type="project" value="UniProtKB-EC"/>
</dbReference>
<feature type="domain" description="Glycosyl hydrolase family 36 C-terminal" evidence="6">
    <location>
        <begin position="646"/>
        <end position="733"/>
    </location>
</feature>
<dbReference type="SUPFAM" id="SSF51445">
    <property type="entry name" value="(Trans)glycosidases"/>
    <property type="match status" value="1"/>
</dbReference>
<accession>A0ABS8DIJ3</accession>
<dbReference type="Gene3D" id="2.60.40.1180">
    <property type="entry name" value="Golgi alpha-mannosidase II"/>
    <property type="match status" value="1"/>
</dbReference>
<dbReference type="PANTHER" id="PTHR43053">
    <property type="entry name" value="GLYCOSIDASE FAMILY 31"/>
    <property type="match status" value="1"/>
</dbReference>
<reference evidence="8 9" key="1">
    <citation type="submission" date="2021-10" db="EMBL/GenBank/DDBJ databases">
        <title>Collection of gut derived symbiotic bacterial strains cultured from healthy donors.</title>
        <authorList>
            <person name="Lin H."/>
            <person name="Littmann E."/>
            <person name="Kohout C."/>
            <person name="Pamer E.G."/>
        </authorList>
    </citation>
    <scope>NUCLEOTIDE SEQUENCE [LARGE SCALE GENOMIC DNA]</scope>
    <source>
        <strain evidence="8 9">DFI.1.165</strain>
    </source>
</reference>
<dbReference type="PRINTS" id="PR00743">
    <property type="entry name" value="GLHYDRLASE36"/>
</dbReference>
<proteinExistence type="inferred from homology"/>
<protein>
    <recommendedName>
        <fullName evidence="2 5">Alpha-galactosidase</fullName>
        <ecNumber evidence="2 5">3.2.1.22</ecNumber>
    </recommendedName>
</protein>
<dbReference type="CDD" id="cd14791">
    <property type="entry name" value="GH36"/>
    <property type="match status" value="1"/>
</dbReference>
<dbReference type="Pfam" id="PF16874">
    <property type="entry name" value="Glyco_hydro_36C"/>
    <property type="match status" value="1"/>
</dbReference>
<dbReference type="PROSITE" id="PS00512">
    <property type="entry name" value="ALPHA_GALACTOSIDASE"/>
    <property type="match status" value="1"/>
</dbReference>
<dbReference type="EMBL" id="JAJCIS010000007">
    <property type="protein sequence ID" value="MCB7387979.1"/>
    <property type="molecule type" value="Genomic_DNA"/>
</dbReference>
<dbReference type="Proteomes" id="UP001299546">
    <property type="component" value="Unassembled WGS sequence"/>
</dbReference>
<evidence type="ECO:0000313" key="8">
    <source>
        <dbReference type="EMBL" id="MCB7387979.1"/>
    </source>
</evidence>
<dbReference type="InterPro" id="IPR050985">
    <property type="entry name" value="Alpha-glycosidase_related"/>
</dbReference>
<dbReference type="InterPro" id="IPR013785">
    <property type="entry name" value="Aldolase_TIM"/>
</dbReference>
<evidence type="ECO:0000259" key="7">
    <source>
        <dbReference type="Pfam" id="PF16875"/>
    </source>
</evidence>
<dbReference type="PIRSF" id="PIRSF005536">
    <property type="entry name" value="Agal"/>
    <property type="match status" value="1"/>
</dbReference>
<comment type="caution">
    <text evidence="8">The sequence shown here is derived from an EMBL/GenBank/DDBJ whole genome shotgun (WGS) entry which is preliminary data.</text>
</comment>
<dbReference type="InterPro" id="IPR031705">
    <property type="entry name" value="Glyco_hydro_36_C"/>
</dbReference>
<dbReference type="InterPro" id="IPR013780">
    <property type="entry name" value="Glyco_hydro_b"/>
</dbReference>
<dbReference type="Pfam" id="PF16875">
    <property type="entry name" value="Glyco_hydro_36N"/>
    <property type="match status" value="1"/>
</dbReference>
<evidence type="ECO:0000256" key="5">
    <source>
        <dbReference type="PIRNR" id="PIRNR005536"/>
    </source>
</evidence>
<dbReference type="EC" id="3.2.1.22" evidence="2 5"/>
<comment type="similarity">
    <text evidence="5">Belongs to the glycosyl hydrolase.</text>
</comment>
<dbReference type="RefSeq" id="WP_066733084.1">
    <property type="nucleotide sequence ID" value="NZ_JAJCIQ010000008.1"/>
</dbReference>
<organism evidence="8 9">
    <name type="scientific">Bariatricus massiliensis</name>
    <dbReference type="NCBI Taxonomy" id="1745713"/>
    <lineage>
        <taxon>Bacteria</taxon>
        <taxon>Bacillati</taxon>
        <taxon>Bacillota</taxon>
        <taxon>Clostridia</taxon>
        <taxon>Lachnospirales</taxon>
        <taxon>Lachnospiraceae</taxon>
        <taxon>Bariatricus</taxon>
    </lineage>
</organism>
<dbReference type="PANTHER" id="PTHR43053:SF3">
    <property type="entry name" value="ALPHA-GALACTOSIDASE C-RELATED"/>
    <property type="match status" value="1"/>
</dbReference>
<name>A0ABS8DIJ3_9FIRM</name>
<sequence>MGINYHEETKEFHLYNDKISYVIAILPNGQAGQLYFGRRIKDRERFSHLLEYCRRDMAAYVLPNFSMEHVRQEYPVYGRGDVRQAAMVLRRGNGSHVTGFSFVGHEIYDGKKPLPGLPATYMESGEEGQSLELRFRDEKLGAEYTLTYTVFAESPAIARSMKITNFGGEKLELERAMSMCLDLPDAEYEMMDLCGAWARERTPHSHKLHCGIQNIGSIRGCSSHQFNPFLALKRPQTTEHSGEAIGFSLIYSGNFLAQVEVDNFHVARVMLGIHPEGFCWTLGRGETFQAPETVMVYSSDGLNGMSQVYHELYRERLARGYWRDKERPILINNWEATYFQFDEAELLHIADKAKELGVELFVLDDGWFGKRNDDTTSLGDWQANPEKLPEGVKGIAEKITAKGLKFGLWFEPEMISEDSQLYRMHPDWVLADPDYPKCASRNQYVLDFSRREIVDYIGEQMGKILSEAPVSYIKWDMNRSMSEVFSAGRGREAQGKVMHEYILGVYALYERLTQKFPEVLFESCASGGARFDPGMLYYAPQGWISDNTDAVERLKIQYGTSMVYPLSSMGSHVSASPNHQMGRSTSIDMRANVAYFGTFGYELDLNQISAEEQEEVKKQIQFMKTYRKFIQTGRFYRLLSPFEGNETAWMVVSRDKKQALVGYYRILQPVNTGYHRLYLQGLDKEVLYTIDGKDGDYYGDELMFTGMRVADYAAGETATDIGQKDYSSRLFILRAKEN</sequence>
<dbReference type="InterPro" id="IPR038417">
    <property type="entry name" value="Alpga-gal_N_sf"/>
</dbReference>
<gene>
    <name evidence="8" type="ORF">LIZ65_11815</name>
</gene>
<dbReference type="InterPro" id="IPR002252">
    <property type="entry name" value="Glyco_hydro_36"/>
</dbReference>
<comment type="catalytic activity">
    <reaction evidence="1 5">
        <text>Hydrolysis of terminal, non-reducing alpha-D-galactose residues in alpha-D-galactosides, including galactose oligosaccharides, galactomannans and galactolipids.</text>
        <dbReference type="EC" id="3.2.1.22"/>
    </reaction>
</comment>
<evidence type="ECO:0000256" key="1">
    <source>
        <dbReference type="ARBA" id="ARBA00001255"/>
    </source>
</evidence>
<keyword evidence="4 5" id="KW-0326">Glycosidase</keyword>
<dbReference type="Gene3D" id="2.70.98.60">
    <property type="entry name" value="alpha-galactosidase from lactobacil brevis"/>
    <property type="match status" value="1"/>
</dbReference>
<evidence type="ECO:0000256" key="2">
    <source>
        <dbReference type="ARBA" id="ARBA00012755"/>
    </source>
</evidence>
<dbReference type="Pfam" id="PF02065">
    <property type="entry name" value="Melibiase"/>
    <property type="match status" value="1"/>
</dbReference>